<dbReference type="InterPro" id="IPR025714">
    <property type="entry name" value="Methyltranfer_dom"/>
</dbReference>
<evidence type="ECO:0000256" key="2">
    <source>
        <dbReference type="ARBA" id="ARBA00022603"/>
    </source>
</evidence>
<dbReference type="AlphaFoldDB" id="A0A9P3H686"/>
<dbReference type="EMBL" id="BQFW01000004">
    <property type="protein sequence ID" value="GJJ70819.1"/>
    <property type="molecule type" value="Genomic_DNA"/>
</dbReference>
<dbReference type="GO" id="GO:0032259">
    <property type="term" value="P:methylation"/>
    <property type="evidence" value="ECO:0007669"/>
    <property type="project" value="UniProtKB-KW"/>
</dbReference>
<dbReference type="SUPFAM" id="SSF53335">
    <property type="entry name" value="S-adenosyl-L-methionine-dependent methyltransferases"/>
    <property type="match status" value="1"/>
</dbReference>
<comment type="similarity">
    <text evidence="1">Belongs to the ANT/ATPSC lysine N-methyltransferase family.</text>
</comment>
<sequence>MHSSSMLSFDPHHHSATPLFPQPSPTMSLSISDTAANVATSCLSPKADAATADTDSNITTVASLRPEEIEYFKKHYPDYDEEESEFPLWIDGVDTTYAPFIPTSTRRVLVALEMAHINSTDRVLDVGSGDGRFCYAAVSFFGAQKAIGIEYEQDLVDKSTELAQGLVNEGKITFLQADLTNWRESSTMLSKEWTVIIVFLSPEGGSDMEEWLIQEFERGVRIVALVFDLKHLKGLHCSVEDSQEGIWIYEKKP</sequence>
<proteinExistence type="inferred from homology"/>
<dbReference type="PANTHER" id="PTHR13610">
    <property type="entry name" value="METHYLTRANSFERASE DOMAIN-CONTAINING PROTEIN"/>
    <property type="match status" value="1"/>
</dbReference>
<reference evidence="7" key="2">
    <citation type="journal article" date="2022" name="Microbiol. Resour. Announc.">
        <title>Whole-Genome Sequence of Entomortierella parvispora E1425, a Mucoromycotan Fungus Associated with Burkholderiaceae-Related Endosymbiotic Bacteria.</title>
        <authorList>
            <person name="Herlambang A."/>
            <person name="Guo Y."/>
            <person name="Takashima Y."/>
            <person name="Narisawa K."/>
            <person name="Ohta H."/>
            <person name="Nishizawa T."/>
        </authorList>
    </citation>
    <scope>NUCLEOTIDE SEQUENCE</scope>
    <source>
        <strain evidence="7">E1425</strain>
    </source>
</reference>
<gene>
    <name evidence="7" type="ORF">EMPS_03169</name>
</gene>
<evidence type="ECO:0000256" key="3">
    <source>
        <dbReference type="ARBA" id="ARBA00022679"/>
    </source>
</evidence>
<dbReference type="GO" id="GO:0005739">
    <property type="term" value="C:mitochondrion"/>
    <property type="evidence" value="ECO:0007669"/>
    <property type="project" value="TreeGrafter"/>
</dbReference>
<name>A0A9P3H686_9FUNG</name>
<reference evidence="7" key="1">
    <citation type="submission" date="2021-11" db="EMBL/GenBank/DDBJ databases">
        <authorList>
            <person name="Herlambang A."/>
            <person name="Guo Y."/>
            <person name="Takashima Y."/>
            <person name="Nishizawa T."/>
        </authorList>
    </citation>
    <scope>NUCLEOTIDE SEQUENCE</scope>
    <source>
        <strain evidence="7">E1425</strain>
    </source>
</reference>
<dbReference type="GO" id="GO:0016279">
    <property type="term" value="F:protein-lysine N-methyltransferase activity"/>
    <property type="evidence" value="ECO:0007669"/>
    <property type="project" value="InterPro"/>
</dbReference>
<dbReference type="Pfam" id="PF13847">
    <property type="entry name" value="Methyltransf_31"/>
    <property type="match status" value="1"/>
</dbReference>
<keyword evidence="3" id="KW-0808">Transferase</keyword>
<dbReference type="PANTHER" id="PTHR13610:SF11">
    <property type="entry name" value="METHYLTRANSFERASE DOMAIN-CONTAINING PROTEIN"/>
    <property type="match status" value="1"/>
</dbReference>
<evidence type="ECO:0000256" key="5">
    <source>
        <dbReference type="SAM" id="MobiDB-lite"/>
    </source>
</evidence>
<accession>A0A9P3H686</accession>
<evidence type="ECO:0000256" key="4">
    <source>
        <dbReference type="ARBA" id="ARBA00022691"/>
    </source>
</evidence>
<organism evidence="7 8">
    <name type="scientific">Entomortierella parvispora</name>
    <dbReference type="NCBI Taxonomy" id="205924"/>
    <lineage>
        <taxon>Eukaryota</taxon>
        <taxon>Fungi</taxon>
        <taxon>Fungi incertae sedis</taxon>
        <taxon>Mucoromycota</taxon>
        <taxon>Mortierellomycotina</taxon>
        <taxon>Mortierellomycetes</taxon>
        <taxon>Mortierellales</taxon>
        <taxon>Mortierellaceae</taxon>
        <taxon>Entomortierella</taxon>
    </lineage>
</organism>
<protein>
    <recommendedName>
        <fullName evidence="6">Methyltransferase domain-containing protein</fullName>
    </recommendedName>
</protein>
<evidence type="ECO:0000313" key="8">
    <source>
        <dbReference type="Proteomes" id="UP000827284"/>
    </source>
</evidence>
<dbReference type="Proteomes" id="UP000827284">
    <property type="component" value="Unassembled WGS sequence"/>
</dbReference>
<evidence type="ECO:0000313" key="7">
    <source>
        <dbReference type="EMBL" id="GJJ70819.1"/>
    </source>
</evidence>
<dbReference type="Gene3D" id="3.40.50.150">
    <property type="entry name" value="Vaccinia Virus protein VP39"/>
    <property type="match status" value="1"/>
</dbReference>
<dbReference type="InterPro" id="IPR029063">
    <property type="entry name" value="SAM-dependent_MTases_sf"/>
</dbReference>
<evidence type="ECO:0000256" key="1">
    <source>
        <dbReference type="ARBA" id="ARBA00010633"/>
    </source>
</evidence>
<comment type="caution">
    <text evidence="7">The sequence shown here is derived from an EMBL/GenBank/DDBJ whole genome shotgun (WGS) entry which is preliminary data.</text>
</comment>
<dbReference type="CDD" id="cd02440">
    <property type="entry name" value="AdoMet_MTases"/>
    <property type="match status" value="1"/>
</dbReference>
<keyword evidence="8" id="KW-1185">Reference proteome</keyword>
<dbReference type="InterPro" id="IPR026170">
    <property type="entry name" value="FAM173A/B"/>
</dbReference>
<keyword evidence="4" id="KW-0949">S-adenosyl-L-methionine</keyword>
<dbReference type="GO" id="GO:1905706">
    <property type="term" value="P:regulation of mitochondrial ATP synthesis coupled proton transport"/>
    <property type="evidence" value="ECO:0007669"/>
    <property type="project" value="TreeGrafter"/>
</dbReference>
<dbReference type="OrthoDB" id="66144at2759"/>
<feature type="region of interest" description="Disordered" evidence="5">
    <location>
        <begin position="1"/>
        <end position="21"/>
    </location>
</feature>
<feature type="domain" description="Methyltransferase" evidence="6">
    <location>
        <begin position="118"/>
        <end position="183"/>
    </location>
</feature>
<keyword evidence="2" id="KW-0489">Methyltransferase</keyword>
<evidence type="ECO:0000259" key="6">
    <source>
        <dbReference type="Pfam" id="PF13847"/>
    </source>
</evidence>